<organism evidence="1">
    <name type="scientific">Siphoviridae sp. ctVii20</name>
    <dbReference type="NCBI Taxonomy" id="2825533"/>
    <lineage>
        <taxon>Viruses</taxon>
        <taxon>Duplodnaviria</taxon>
        <taxon>Heunggongvirae</taxon>
        <taxon>Uroviricota</taxon>
        <taxon>Caudoviricetes</taxon>
    </lineage>
</organism>
<protein>
    <submittedName>
        <fullName evidence="1">Pyocin activator protein PrtN</fullName>
    </submittedName>
</protein>
<evidence type="ECO:0000313" key="1">
    <source>
        <dbReference type="EMBL" id="DAE16800.1"/>
    </source>
</evidence>
<proteinExistence type="predicted"/>
<sequence>MNRASEIAKIIGCTKSNVYYLLRKGHIKKTYTDDGWIVTNEAVQEYLKSRKPNRFTLQKGQKIGYWTVLEPRIYGSDRYIARCQCVCGTIKNVGIRDLVYGKSKSCGCRRGENQTEEQKEGRKRGKAIIHSLHQEGLISKYIGRKPSRNSSTGHLGVCLRKRDQMYQAHITVNNRCISLGRFKNLEDAIAARKAGEEKYFRDKQDRADEIKKEHRNKKLLIET</sequence>
<accession>A0A8S5QCJ3</accession>
<dbReference type="GO" id="GO:0003677">
    <property type="term" value="F:DNA binding"/>
    <property type="evidence" value="ECO:0007669"/>
    <property type="project" value="InterPro"/>
</dbReference>
<dbReference type="InterPro" id="IPR016177">
    <property type="entry name" value="DNA-bd_dom_sf"/>
</dbReference>
<name>A0A8S5QCJ3_9CAUD</name>
<reference evidence="1" key="1">
    <citation type="journal article" date="2021" name="Proc. Natl. Acad. Sci. U.S.A.">
        <title>A Catalog of Tens of Thousands of Viruses from Human Metagenomes Reveals Hidden Associations with Chronic Diseases.</title>
        <authorList>
            <person name="Tisza M.J."/>
            <person name="Buck C.B."/>
        </authorList>
    </citation>
    <scope>NUCLEOTIDE SEQUENCE</scope>
    <source>
        <strain evidence="1">CtVii20</strain>
    </source>
</reference>
<dbReference type="EMBL" id="BK015631">
    <property type="protein sequence ID" value="DAE16800.1"/>
    <property type="molecule type" value="Genomic_DNA"/>
</dbReference>
<dbReference type="SUPFAM" id="SSF54171">
    <property type="entry name" value="DNA-binding domain"/>
    <property type="match status" value="1"/>
</dbReference>